<organism evidence="1 2">
    <name type="scientific">Lacibacter cauensis</name>
    <dbReference type="NCBI Taxonomy" id="510947"/>
    <lineage>
        <taxon>Bacteria</taxon>
        <taxon>Pseudomonadati</taxon>
        <taxon>Bacteroidota</taxon>
        <taxon>Chitinophagia</taxon>
        <taxon>Chitinophagales</taxon>
        <taxon>Chitinophagaceae</taxon>
        <taxon>Lacibacter</taxon>
    </lineage>
</organism>
<keyword evidence="2" id="KW-1185">Reference proteome</keyword>
<proteinExistence type="predicted"/>
<protein>
    <submittedName>
        <fullName evidence="1">Uncharacterized protein</fullName>
    </submittedName>
</protein>
<gene>
    <name evidence="1" type="ORF">IQ13_0948</name>
</gene>
<evidence type="ECO:0000313" key="1">
    <source>
        <dbReference type="EMBL" id="TWI85779.1"/>
    </source>
</evidence>
<dbReference type="AlphaFoldDB" id="A0A562SWX0"/>
<accession>A0A562SWX0</accession>
<name>A0A562SWX0_9BACT</name>
<comment type="caution">
    <text evidence="1">The sequence shown here is derived from an EMBL/GenBank/DDBJ whole genome shotgun (WGS) entry which is preliminary data.</text>
</comment>
<sequence length="62" mass="7397">MFTMLMDYFQDQFQYNLRFLLRSAFNVHNSENLYIAEAAYNTETGLTISFLFSNCFHFSVFS</sequence>
<reference evidence="1 2" key="1">
    <citation type="journal article" date="2015" name="Stand. Genomic Sci.">
        <title>Genomic Encyclopedia of Bacterial and Archaeal Type Strains, Phase III: the genomes of soil and plant-associated and newly described type strains.</title>
        <authorList>
            <person name="Whitman W.B."/>
            <person name="Woyke T."/>
            <person name="Klenk H.P."/>
            <person name="Zhou Y."/>
            <person name="Lilburn T.G."/>
            <person name="Beck B.J."/>
            <person name="De Vos P."/>
            <person name="Vandamme P."/>
            <person name="Eisen J.A."/>
            <person name="Garrity G."/>
            <person name="Hugenholtz P."/>
            <person name="Kyrpides N.C."/>
        </authorList>
    </citation>
    <scope>NUCLEOTIDE SEQUENCE [LARGE SCALE GENOMIC DNA]</scope>
    <source>
        <strain evidence="1 2">CGMCC 1.7271</strain>
    </source>
</reference>
<evidence type="ECO:0000313" key="2">
    <source>
        <dbReference type="Proteomes" id="UP000316167"/>
    </source>
</evidence>
<dbReference type="Proteomes" id="UP000316167">
    <property type="component" value="Unassembled WGS sequence"/>
</dbReference>
<dbReference type="EMBL" id="VLLE01000002">
    <property type="protein sequence ID" value="TWI85779.1"/>
    <property type="molecule type" value="Genomic_DNA"/>
</dbReference>